<comment type="caution">
    <text evidence="10">The sequence shown here is derived from an EMBL/GenBank/DDBJ whole genome shotgun (WGS) entry which is preliminary data.</text>
</comment>
<keyword evidence="7" id="KW-1133">Transmembrane helix</keyword>
<dbReference type="PANTHER" id="PTHR21397:SF4">
    <property type="entry name" value="ER MEMBRANE PROTEIN COMPLEX SUBUNIT 10"/>
    <property type="match status" value="1"/>
</dbReference>
<evidence type="ECO:0000313" key="10">
    <source>
        <dbReference type="EMBL" id="KAK3927711.1"/>
    </source>
</evidence>
<evidence type="ECO:0000256" key="8">
    <source>
        <dbReference type="ARBA" id="ARBA00023136"/>
    </source>
</evidence>
<comment type="similarity">
    <text evidence="2">Belongs to the EMC10 family.</text>
</comment>
<dbReference type="PANTHER" id="PTHR21397">
    <property type="entry name" value="CHROMATIN COMPLEXES SUBUNIT BAP18-RELATED"/>
    <property type="match status" value="1"/>
</dbReference>
<evidence type="ECO:0000256" key="3">
    <source>
        <dbReference type="ARBA" id="ARBA00020105"/>
    </source>
</evidence>
<keyword evidence="4" id="KW-0812">Transmembrane</keyword>
<evidence type="ECO:0000256" key="2">
    <source>
        <dbReference type="ARBA" id="ARBA00007695"/>
    </source>
</evidence>
<feature type="signal peptide" evidence="9">
    <location>
        <begin position="1"/>
        <end position="23"/>
    </location>
</feature>
<keyword evidence="5 9" id="KW-0732">Signal</keyword>
<evidence type="ECO:0000256" key="9">
    <source>
        <dbReference type="SAM" id="SignalP"/>
    </source>
</evidence>
<organism evidence="10 11">
    <name type="scientific">Frankliniella fusca</name>
    <dbReference type="NCBI Taxonomy" id="407009"/>
    <lineage>
        <taxon>Eukaryota</taxon>
        <taxon>Metazoa</taxon>
        <taxon>Ecdysozoa</taxon>
        <taxon>Arthropoda</taxon>
        <taxon>Hexapoda</taxon>
        <taxon>Insecta</taxon>
        <taxon>Pterygota</taxon>
        <taxon>Neoptera</taxon>
        <taxon>Paraneoptera</taxon>
        <taxon>Thysanoptera</taxon>
        <taxon>Terebrantia</taxon>
        <taxon>Thripoidea</taxon>
        <taxon>Thripidae</taxon>
        <taxon>Frankliniella</taxon>
    </lineage>
</organism>
<gene>
    <name evidence="10" type="ORF">KUF71_015996</name>
</gene>
<evidence type="ECO:0000256" key="7">
    <source>
        <dbReference type="ARBA" id="ARBA00022989"/>
    </source>
</evidence>
<comment type="subcellular location">
    <subcellularLocation>
        <location evidence="1">Endoplasmic reticulum membrane</location>
        <topology evidence="1">Single-pass type I membrane protein</topology>
    </subcellularLocation>
</comment>
<evidence type="ECO:0000313" key="11">
    <source>
        <dbReference type="Proteomes" id="UP001219518"/>
    </source>
</evidence>
<dbReference type="Proteomes" id="UP001219518">
    <property type="component" value="Unassembled WGS sequence"/>
</dbReference>
<evidence type="ECO:0000256" key="1">
    <source>
        <dbReference type="ARBA" id="ARBA00004115"/>
    </source>
</evidence>
<feature type="chain" id="PRO_5041982036" description="ER membrane protein complex subunit 10" evidence="9">
    <location>
        <begin position="24"/>
        <end position="233"/>
    </location>
</feature>
<dbReference type="AlphaFoldDB" id="A0AAE1LPC4"/>
<proteinExistence type="inferred from homology"/>
<evidence type="ECO:0000256" key="5">
    <source>
        <dbReference type="ARBA" id="ARBA00022729"/>
    </source>
</evidence>
<reference evidence="10" key="2">
    <citation type="journal article" date="2023" name="BMC Genomics">
        <title>Pest status, molecular evolution, and epigenetic factors derived from the genome assembly of Frankliniella fusca, a thysanopteran phytovirus vector.</title>
        <authorList>
            <person name="Catto M.A."/>
            <person name="Labadie P.E."/>
            <person name="Jacobson A.L."/>
            <person name="Kennedy G.G."/>
            <person name="Srinivasan R."/>
            <person name="Hunt B.G."/>
        </authorList>
    </citation>
    <scope>NUCLEOTIDE SEQUENCE</scope>
    <source>
        <strain evidence="10">PL_HMW_Pooled</strain>
    </source>
</reference>
<keyword evidence="11" id="KW-1185">Reference proteome</keyword>
<dbReference type="Pfam" id="PF21203">
    <property type="entry name" value="ECM10"/>
    <property type="match status" value="1"/>
</dbReference>
<accession>A0AAE1LPC4</accession>
<name>A0AAE1LPC4_9NEOP</name>
<keyword evidence="6" id="KW-0256">Endoplasmic reticulum</keyword>
<evidence type="ECO:0000256" key="6">
    <source>
        <dbReference type="ARBA" id="ARBA00022824"/>
    </source>
</evidence>
<keyword evidence="8" id="KW-0472">Membrane</keyword>
<evidence type="ECO:0000256" key="4">
    <source>
        <dbReference type="ARBA" id="ARBA00022692"/>
    </source>
</evidence>
<dbReference type="EMBL" id="JAHWGI010001300">
    <property type="protein sequence ID" value="KAK3927711.1"/>
    <property type="molecule type" value="Genomic_DNA"/>
</dbReference>
<dbReference type="CDD" id="cd22209">
    <property type="entry name" value="EMC10"/>
    <property type="match status" value="1"/>
</dbReference>
<dbReference type="PROSITE" id="PS51257">
    <property type="entry name" value="PROKAR_LIPOPROTEIN"/>
    <property type="match status" value="1"/>
</dbReference>
<sequence length="233" mass="25631">MGLKYLISLLIVLLASCCFVTLGEKFDFEVDGMVTIRLKHFLSDDGNPEDRGNITVQSIRTGSVALSQAGLMPHHTTRLKALAKNDQIYRLHASVEGANDKTIQFLTFMKACALVRSGLSDVLTVSLDHSGNVVAISASAPFAQCDGVIPPDHQLRFFNTTVIVKHMDVGPVPDTATYIQKIEREREARERGGDPKDNRSFLAKYWMYIVPLVIFVLLSSAGQPETQGQPAAR</sequence>
<reference evidence="10" key="1">
    <citation type="submission" date="2021-07" db="EMBL/GenBank/DDBJ databases">
        <authorList>
            <person name="Catto M.A."/>
            <person name="Jacobson A."/>
            <person name="Kennedy G."/>
            <person name="Labadie P."/>
            <person name="Hunt B.G."/>
            <person name="Srinivasan R."/>
        </authorList>
    </citation>
    <scope>NUCLEOTIDE SEQUENCE</scope>
    <source>
        <strain evidence="10">PL_HMW_Pooled</strain>
        <tissue evidence="10">Head</tissue>
    </source>
</reference>
<protein>
    <recommendedName>
        <fullName evidence="3">ER membrane protein complex subunit 10</fullName>
    </recommendedName>
</protein>
<dbReference type="GO" id="GO:0072546">
    <property type="term" value="C:EMC complex"/>
    <property type="evidence" value="ECO:0007669"/>
    <property type="project" value="TreeGrafter"/>
</dbReference>